<evidence type="ECO:0000256" key="7">
    <source>
        <dbReference type="ARBA" id="ARBA00023242"/>
    </source>
</evidence>
<accession>A0A9W9G0L9</accession>
<evidence type="ECO:0000256" key="4">
    <source>
        <dbReference type="ARBA" id="ARBA00023015"/>
    </source>
</evidence>
<name>A0A9W9G0L9_9EURO</name>
<dbReference type="GO" id="GO:0005634">
    <property type="term" value="C:nucleus"/>
    <property type="evidence" value="ECO:0007669"/>
    <property type="project" value="UniProtKB-SubCell"/>
</dbReference>
<keyword evidence="3" id="KW-0862">Zinc</keyword>
<organism evidence="9 10">
    <name type="scientific">Penicillium argentinense</name>
    <dbReference type="NCBI Taxonomy" id="1131581"/>
    <lineage>
        <taxon>Eukaryota</taxon>
        <taxon>Fungi</taxon>
        <taxon>Dikarya</taxon>
        <taxon>Ascomycota</taxon>
        <taxon>Pezizomycotina</taxon>
        <taxon>Eurotiomycetes</taxon>
        <taxon>Eurotiomycetidae</taxon>
        <taxon>Eurotiales</taxon>
        <taxon>Aspergillaceae</taxon>
        <taxon>Penicillium</taxon>
    </lineage>
</organism>
<dbReference type="GO" id="GO:0003677">
    <property type="term" value="F:DNA binding"/>
    <property type="evidence" value="ECO:0007669"/>
    <property type="project" value="UniProtKB-KW"/>
</dbReference>
<dbReference type="RefSeq" id="XP_056478020.1">
    <property type="nucleotide sequence ID" value="XM_056615048.1"/>
</dbReference>
<dbReference type="InterPro" id="IPR036864">
    <property type="entry name" value="Zn2-C6_fun-type_DNA-bd_sf"/>
</dbReference>
<evidence type="ECO:0000259" key="8">
    <source>
        <dbReference type="PROSITE" id="PS50048"/>
    </source>
</evidence>
<keyword evidence="2" id="KW-0479">Metal-binding</keyword>
<gene>
    <name evidence="9" type="ORF">N7532_002554</name>
</gene>
<evidence type="ECO:0000256" key="1">
    <source>
        <dbReference type="ARBA" id="ARBA00004123"/>
    </source>
</evidence>
<evidence type="ECO:0000313" key="10">
    <source>
        <dbReference type="Proteomes" id="UP001149074"/>
    </source>
</evidence>
<keyword evidence="7" id="KW-0539">Nucleus</keyword>
<dbReference type="Proteomes" id="UP001149074">
    <property type="component" value="Unassembled WGS sequence"/>
</dbReference>
<keyword evidence="10" id="KW-1185">Reference proteome</keyword>
<dbReference type="Gene3D" id="4.10.240.10">
    <property type="entry name" value="Zn(2)-C6 fungal-type DNA-binding domain"/>
    <property type="match status" value="1"/>
</dbReference>
<comment type="subcellular location">
    <subcellularLocation>
        <location evidence="1">Nucleus</location>
    </subcellularLocation>
</comment>
<comment type="caution">
    <text evidence="9">The sequence shown here is derived from an EMBL/GenBank/DDBJ whole genome shotgun (WGS) entry which is preliminary data.</text>
</comment>
<dbReference type="PANTHER" id="PTHR31313:SF81">
    <property type="entry name" value="TY1 ENHANCER ACTIVATOR"/>
    <property type="match status" value="1"/>
</dbReference>
<dbReference type="PROSITE" id="PS50048">
    <property type="entry name" value="ZN2_CY6_FUNGAL_2"/>
    <property type="match status" value="1"/>
</dbReference>
<dbReference type="GeneID" id="81354027"/>
<feature type="domain" description="Zn(2)-C6 fungal-type" evidence="8">
    <location>
        <begin position="71"/>
        <end position="100"/>
    </location>
</feature>
<feature type="non-terminal residue" evidence="9">
    <location>
        <position position="170"/>
    </location>
</feature>
<dbReference type="GO" id="GO:0000981">
    <property type="term" value="F:DNA-binding transcription factor activity, RNA polymerase II-specific"/>
    <property type="evidence" value="ECO:0007669"/>
    <property type="project" value="InterPro"/>
</dbReference>
<dbReference type="PANTHER" id="PTHR31313">
    <property type="entry name" value="TY1 ENHANCER ACTIVATOR"/>
    <property type="match status" value="1"/>
</dbReference>
<dbReference type="SUPFAM" id="SSF57701">
    <property type="entry name" value="Zn2/Cys6 DNA-binding domain"/>
    <property type="match status" value="1"/>
</dbReference>
<dbReference type="InterPro" id="IPR051615">
    <property type="entry name" value="Transcr_Regulatory_Elem"/>
</dbReference>
<reference evidence="9" key="2">
    <citation type="journal article" date="2023" name="IMA Fungus">
        <title>Comparative genomic study of the Penicillium genus elucidates a diverse pangenome and 15 lateral gene transfer events.</title>
        <authorList>
            <person name="Petersen C."/>
            <person name="Sorensen T."/>
            <person name="Nielsen M.R."/>
            <person name="Sondergaard T.E."/>
            <person name="Sorensen J.L."/>
            <person name="Fitzpatrick D.A."/>
            <person name="Frisvad J.C."/>
            <person name="Nielsen K.L."/>
        </authorList>
    </citation>
    <scope>NUCLEOTIDE SEQUENCE</scope>
    <source>
        <strain evidence="9">IBT 30761</strain>
    </source>
</reference>
<evidence type="ECO:0000256" key="5">
    <source>
        <dbReference type="ARBA" id="ARBA00023125"/>
    </source>
</evidence>
<keyword evidence="6" id="KW-0804">Transcription</keyword>
<dbReference type="AlphaFoldDB" id="A0A9W9G0L9"/>
<sequence length="170" mass="19477">SSTSRIPPIFSLSESTIRSQPFYPQSDYHSSTLAMPKNNSLRELLRRYKKFSTQHLEINSPIKKRRIVALVCTECQKRRSKCSGATLCTTCVTEGRQCLYDPACDQRRKAYTAELLNFSAALRRMVANLRSGTPEEILWMIWEIQNLPTEQDAVNHLVYGYSMHNDLGIS</sequence>
<dbReference type="OrthoDB" id="3266505at2759"/>
<evidence type="ECO:0000313" key="9">
    <source>
        <dbReference type="EMBL" id="KAJ5109909.1"/>
    </source>
</evidence>
<dbReference type="SMART" id="SM00066">
    <property type="entry name" value="GAL4"/>
    <property type="match status" value="1"/>
</dbReference>
<evidence type="ECO:0000256" key="3">
    <source>
        <dbReference type="ARBA" id="ARBA00022833"/>
    </source>
</evidence>
<dbReference type="GO" id="GO:0008270">
    <property type="term" value="F:zinc ion binding"/>
    <property type="evidence" value="ECO:0007669"/>
    <property type="project" value="InterPro"/>
</dbReference>
<proteinExistence type="predicted"/>
<keyword evidence="4" id="KW-0805">Transcription regulation</keyword>
<evidence type="ECO:0000256" key="2">
    <source>
        <dbReference type="ARBA" id="ARBA00022723"/>
    </source>
</evidence>
<keyword evidence="5" id="KW-0238">DNA-binding</keyword>
<dbReference type="EMBL" id="JAPQKI010000003">
    <property type="protein sequence ID" value="KAJ5109909.1"/>
    <property type="molecule type" value="Genomic_DNA"/>
</dbReference>
<dbReference type="InterPro" id="IPR001138">
    <property type="entry name" value="Zn2Cys6_DnaBD"/>
</dbReference>
<reference evidence="9" key="1">
    <citation type="submission" date="2022-11" db="EMBL/GenBank/DDBJ databases">
        <authorList>
            <person name="Petersen C."/>
        </authorList>
    </citation>
    <scope>NUCLEOTIDE SEQUENCE</scope>
    <source>
        <strain evidence="9">IBT 30761</strain>
    </source>
</reference>
<protein>
    <recommendedName>
        <fullName evidence="8">Zn(2)-C6 fungal-type domain-containing protein</fullName>
    </recommendedName>
</protein>
<evidence type="ECO:0000256" key="6">
    <source>
        <dbReference type="ARBA" id="ARBA00023163"/>
    </source>
</evidence>